<proteinExistence type="predicted"/>
<evidence type="ECO:0000256" key="1">
    <source>
        <dbReference type="SAM" id="MobiDB-lite"/>
    </source>
</evidence>
<accession>A0A7S4C4Z2</accession>
<feature type="compositionally biased region" description="Acidic residues" evidence="1">
    <location>
        <begin position="251"/>
        <end position="268"/>
    </location>
</feature>
<protein>
    <recommendedName>
        <fullName evidence="4">Lon N-terminal domain-containing protein</fullName>
    </recommendedName>
</protein>
<dbReference type="SUPFAM" id="SSF88697">
    <property type="entry name" value="PUA domain-like"/>
    <property type="match status" value="1"/>
</dbReference>
<dbReference type="PANTHER" id="PTHR46732:SF5">
    <property type="entry name" value="ATP-DEPENDENT PROTEASE LA (LON) DOMAIN PROTEIN"/>
    <property type="match status" value="1"/>
</dbReference>
<feature type="signal peptide" evidence="2">
    <location>
        <begin position="1"/>
        <end position="25"/>
    </location>
</feature>
<gene>
    <name evidence="3" type="ORF">PCAR00345_LOCUS39327</name>
</gene>
<dbReference type="InterPro" id="IPR015947">
    <property type="entry name" value="PUA-like_sf"/>
</dbReference>
<dbReference type="InterPro" id="IPR046336">
    <property type="entry name" value="Lon_prtase_N_sf"/>
</dbReference>
<keyword evidence="2" id="KW-0732">Signal</keyword>
<reference evidence="3" key="1">
    <citation type="submission" date="2021-01" db="EMBL/GenBank/DDBJ databases">
        <authorList>
            <person name="Corre E."/>
            <person name="Pelletier E."/>
            <person name="Niang G."/>
            <person name="Scheremetjew M."/>
            <person name="Finn R."/>
            <person name="Kale V."/>
            <person name="Holt S."/>
            <person name="Cochrane G."/>
            <person name="Meng A."/>
            <person name="Brown T."/>
            <person name="Cohen L."/>
        </authorList>
    </citation>
    <scope>NUCLEOTIDE SEQUENCE</scope>
    <source>
        <strain evidence="3">CCMP645</strain>
    </source>
</reference>
<feature type="chain" id="PRO_5031514774" description="Lon N-terminal domain-containing protein" evidence="2">
    <location>
        <begin position="26"/>
        <end position="428"/>
    </location>
</feature>
<dbReference type="PANTHER" id="PTHR46732">
    <property type="entry name" value="ATP-DEPENDENT PROTEASE LA (LON) DOMAIN PROTEIN"/>
    <property type="match status" value="1"/>
</dbReference>
<organism evidence="3">
    <name type="scientific">Chrysotila carterae</name>
    <name type="common">Marine alga</name>
    <name type="synonym">Syracosphaera carterae</name>
    <dbReference type="NCBI Taxonomy" id="13221"/>
    <lineage>
        <taxon>Eukaryota</taxon>
        <taxon>Haptista</taxon>
        <taxon>Haptophyta</taxon>
        <taxon>Prymnesiophyceae</taxon>
        <taxon>Isochrysidales</taxon>
        <taxon>Isochrysidaceae</taxon>
        <taxon>Chrysotila</taxon>
    </lineage>
</organism>
<name>A0A7S4C4Z2_CHRCT</name>
<evidence type="ECO:0000256" key="2">
    <source>
        <dbReference type="SAM" id="SignalP"/>
    </source>
</evidence>
<dbReference type="Gene3D" id="2.30.130.40">
    <property type="entry name" value="LON domain-like"/>
    <property type="match status" value="1"/>
</dbReference>
<evidence type="ECO:0008006" key="4">
    <source>
        <dbReference type="Google" id="ProtNLM"/>
    </source>
</evidence>
<dbReference type="EMBL" id="HBIZ01063722">
    <property type="protein sequence ID" value="CAE0786619.1"/>
    <property type="molecule type" value="Transcribed_RNA"/>
</dbReference>
<sequence length="428" mass="47147">MLQMGRFCQLWVLLFIFIASQLCNAMALFPTGVRGLRILQSGKPNIPQAQHTDHRPGYVKNMGCASGSARCHVTLSATEWLAASTAGSTVPETTSLEAFRNEAESGQKLGLLPFGVADAMLPGETKQVHLYEARFTHLFESATRNHGCLGQLLVTRDSGVAAVTSLLEVEESRRQDIGVWAQLKCVARVRLTSLEETEYDYLVGEVEMVTDARNSAQPNTPTPAVLKGAKKRNDDVGDLDPAQEIGRETDSEADNEVGLEDENEEELEAEHAAEQLRETHRSCRRLALACKQLADEDAGADERTQGPDEQLTEIVQWGHEARREALPFESALDEIVALRRDAILSRGPDAAPASSLIEQVRTLWGVDTEAQAERQLLSFAATGFLSPVERAEALGMRDTVQRLQHVLTALRENERRLAAQLALRNAFR</sequence>
<feature type="region of interest" description="Disordered" evidence="1">
    <location>
        <begin position="214"/>
        <end position="273"/>
    </location>
</feature>
<evidence type="ECO:0000313" key="3">
    <source>
        <dbReference type="EMBL" id="CAE0786619.1"/>
    </source>
</evidence>
<dbReference type="AlphaFoldDB" id="A0A7S4C4Z2"/>